<sequence length="123" mass="13502">MSEKNDIREIKKTADELAAKLEKGEMKLLAPIRGGGKDIDALKYDFTKLTAWEYAEALDSDAAAKDAFKMTKKQGIALFAAAVAKEMPELDARDVKERLGIKDGVQAVNLATVFFVSAQRAEH</sequence>
<proteinExistence type="predicted"/>
<organism evidence="1">
    <name type="scientific">Caudovirales sp. ctrNG92</name>
    <dbReference type="NCBI Taxonomy" id="2827638"/>
    <lineage>
        <taxon>Viruses</taxon>
        <taxon>Duplodnaviria</taxon>
        <taxon>Heunggongvirae</taxon>
        <taxon>Uroviricota</taxon>
        <taxon>Caudoviricetes</taxon>
    </lineage>
</organism>
<accession>A0A8S5SEK3</accession>
<dbReference type="EMBL" id="BK032578">
    <property type="protein sequence ID" value="DAF49235.1"/>
    <property type="molecule type" value="Genomic_DNA"/>
</dbReference>
<name>A0A8S5SEK3_9CAUD</name>
<evidence type="ECO:0000313" key="1">
    <source>
        <dbReference type="EMBL" id="DAF49235.1"/>
    </source>
</evidence>
<protein>
    <submittedName>
        <fullName evidence="1">Uncharacterized protein</fullName>
    </submittedName>
</protein>
<reference evidence="1" key="1">
    <citation type="journal article" date="2021" name="Proc. Natl. Acad. Sci. U.S.A.">
        <title>A Catalog of Tens of Thousands of Viruses from Human Metagenomes Reveals Hidden Associations with Chronic Diseases.</title>
        <authorList>
            <person name="Tisza M.J."/>
            <person name="Buck C.B."/>
        </authorList>
    </citation>
    <scope>NUCLEOTIDE SEQUENCE</scope>
    <source>
        <strain evidence="1">CtrNG92</strain>
    </source>
</reference>